<organism evidence="5 6">
    <name type="scientific">Phoenix dactylifera</name>
    <name type="common">Date palm</name>
    <dbReference type="NCBI Taxonomy" id="42345"/>
    <lineage>
        <taxon>Eukaryota</taxon>
        <taxon>Viridiplantae</taxon>
        <taxon>Streptophyta</taxon>
        <taxon>Embryophyta</taxon>
        <taxon>Tracheophyta</taxon>
        <taxon>Spermatophyta</taxon>
        <taxon>Magnoliopsida</taxon>
        <taxon>Liliopsida</taxon>
        <taxon>Arecaceae</taxon>
        <taxon>Coryphoideae</taxon>
        <taxon>Phoeniceae</taxon>
        <taxon>Phoenix</taxon>
    </lineage>
</organism>
<dbReference type="GeneID" id="103722554"/>
<dbReference type="GO" id="GO:0032259">
    <property type="term" value="P:methylation"/>
    <property type="evidence" value="ECO:0007669"/>
    <property type="project" value="UniProtKB-KW"/>
</dbReference>
<evidence type="ECO:0000256" key="1">
    <source>
        <dbReference type="ARBA" id="ARBA00022603"/>
    </source>
</evidence>
<sequence length="242" mass="27007">MSLMASPGLNAPPSHKNLLQSDALHRYILETSVYPREHEQLKGLREVTMKHMRGPMSTPPEEGQLLSMLLKLMNAKNTLEIGVFTGCSLLTTALALPEDGKITAIDIEKSYFEIGLPFIQRAGVENKINFIESAALPILDKLTQEVKEDDLFDFAFVDADKLNYGEYHERLLKLVKVGGVIAYDNTLWSGSVAAPVDPSLPERFIESRNYLVKFNDFLAADPRIEISQVCIGDGLTICRRII</sequence>
<dbReference type="SUPFAM" id="SSF53335">
    <property type="entry name" value="S-adenosyl-L-methionine-dependent methyltransferases"/>
    <property type="match status" value="1"/>
</dbReference>
<dbReference type="Pfam" id="PF01596">
    <property type="entry name" value="Methyltransf_3"/>
    <property type="match status" value="1"/>
</dbReference>
<evidence type="ECO:0000256" key="3">
    <source>
        <dbReference type="ARBA" id="ARBA00022691"/>
    </source>
</evidence>
<comment type="similarity">
    <text evidence="4">Belongs to the class I-like SAM-binding methyltransferase superfamily. Cation-dependent O-methyltransferase family.</text>
</comment>
<dbReference type="Proteomes" id="UP000228380">
    <property type="component" value="Chromosome 10"/>
</dbReference>
<keyword evidence="3" id="KW-0949">S-adenosyl-L-methionine</keyword>
<keyword evidence="2" id="KW-0808">Transferase</keyword>
<dbReference type="InterPro" id="IPR029063">
    <property type="entry name" value="SAM-dependent_MTases_sf"/>
</dbReference>
<dbReference type="GO" id="GO:0008171">
    <property type="term" value="F:O-methyltransferase activity"/>
    <property type="evidence" value="ECO:0007669"/>
    <property type="project" value="InterPro"/>
</dbReference>
<dbReference type="OrthoDB" id="10251242at2759"/>
<dbReference type="AlphaFoldDB" id="A0A8B7D1N4"/>
<evidence type="ECO:0000256" key="4">
    <source>
        <dbReference type="ARBA" id="ARBA00023453"/>
    </source>
</evidence>
<evidence type="ECO:0000313" key="5">
    <source>
        <dbReference type="Proteomes" id="UP000228380"/>
    </source>
</evidence>
<keyword evidence="1" id="KW-0489">Methyltransferase</keyword>
<dbReference type="PROSITE" id="PS51682">
    <property type="entry name" value="SAM_OMT_I"/>
    <property type="match status" value="1"/>
</dbReference>
<dbReference type="RefSeq" id="XP_008811374.1">
    <property type="nucleotide sequence ID" value="XM_008813152.4"/>
</dbReference>
<dbReference type="InterPro" id="IPR050362">
    <property type="entry name" value="Cation-dep_OMT"/>
</dbReference>
<dbReference type="CDD" id="cd02440">
    <property type="entry name" value="AdoMet_MTases"/>
    <property type="match status" value="1"/>
</dbReference>
<dbReference type="PANTHER" id="PTHR10509">
    <property type="entry name" value="O-METHYLTRANSFERASE-RELATED"/>
    <property type="match status" value="1"/>
</dbReference>
<dbReference type="GO" id="GO:0008757">
    <property type="term" value="F:S-adenosylmethionine-dependent methyltransferase activity"/>
    <property type="evidence" value="ECO:0007669"/>
    <property type="project" value="TreeGrafter"/>
</dbReference>
<evidence type="ECO:0000256" key="2">
    <source>
        <dbReference type="ARBA" id="ARBA00022679"/>
    </source>
</evidence>
<keyword evidence="5" id="KW-1185">Reference proteome</keyword>
<dbReference type="PANTHER" id="PTHR10509:SF82">
    <property type="entry name" value="CAFFEOYL-COA O-METHYLTRANSFERASE-LIKE"/>
    <property type="match status" value="1"/>
</dbReference>
<accession>A0A8B7D1N4</accession>
<reference evidence="6" key="2">
    <citation type="submission" date="2025-08" db="UniProtKB">
        <authorList>
            <consortium name="RefSeq"/>
        </authorList>
    </citation>
    <scope>IDENTIFICATION</scope>
    <source>
        <tissue evidence="6">Young leaves</tissue>
    </source>
</reference>
<gene>
    <name evidence="6" type="primary">LOC103722554</name>
</gene>
<protein>
    <submittedName>
        <fullName evidence="6">Norbelladine 4'-O-methyltransferase 2-like</fullName>
    </submittedName>
</protein>
<proteinExistence type="inferred from homology"/>
<dbReference type="InterPro" id="IPR002935">
    <property type="entry name" value="SAM_O-MeTrfase"/>
</dbReference>
<reference evidence="5" key="1">
    <citation type="journal article" date="2019" name="Nat. Commun.">
        <title>Genome-wide association mapping of date palm fruit traits.</title>
        <authorList>
            <person name="Hazzouri K.M."/>
            <person name="Gros-Balthazard M."/>
            <person name="Flowers J.M."/>
            <person name="Copetti D."/>
            <person name="Lemansour A."/>
            <person name="Lebrun M."/>
            <person name="Masmoudi K."/>
            <person name="Ferrand S."/>
            <person name="Dhar M.I."/>
            <person name="Fresquez Z.A."/>
            <person name="Rosas U."/>
            <person name="Zhang J."/>
            <person name="Talag J."/>
            <person name="Lee S."/>
            <person name="Kudrna D."/>
            <person name="Powell R.F."/>
            <person name="Leitch I.J."/>
            <person name="Krueger R.R."/>
            <person name="Wing R.A."/>
            <person name="Amiri K.M.A."/>
            <person name="Purugganan M.D."/>
        </authorList>
    </citation>
    <scope>NUCLEOTIDE SEQUENCE [LARGE SCALE GENOMIC DNA]</scope>
    <source>
        <strain evidence="5">cv. Khalas</strain>
    </source>
</reference>
<name>A0A8B7D1N4_PHODC</name>
<dbReference type="KEGG" id="pda:103722554"/>
<evidence type="ECO:0000313" key="6">
    <source>
        <dbReference type="RefSeq" id="XP_008811374.1"/>
    </source>
</evidence>
<dbReference type="Gene3D" id="3.40.50.150">
    <property type="entry name" value="Vaccinia Virus protein VP39"/>
    <property type="match status" value="1"/>
</dbReference>